<dbReference type="InterPro" id="IPR004367">
    <property type="entry name" value="Cyclin_C-dom"/>
</dbReference>
<keyword evidence="8" id="KW-0195">Cyclin</keyword>
<reference evidence="13" key="1">
    <citation type="submission" date="2017-10" db="EMBL/GenBank/DDBJ databases">
        <title>A new Pekin duck reference genome.</title>
        <authorList>
            <person name="Hou Z.-C."/>
            <person name="Zhou Z.-K."/>
            <person name="Zhu F."/>
            <person name="Hou S.-S."/>
        </authorList>
    </citation>
    <scope>NUCLEOTIDE SEQUENCE [LARGE SCALE GENOMIC DNA]</scope>
</reference>
<evidence type="ECO:0000256" key="8">
    <source>
        <dbReference type="ARBA" id="ARBA00023127"/>
    </source>
</evidence>
<evidence type="ECO:0000313" key="12">
    <source>
        <dbReference type="Ensembl" id="ENSAPLP00000032237.1"/>
    </source>
</evidence>
<dbReference type="SMART" id="SM01332">
    <property type="entry name" value="Cyclin_C"/>
    <property type="match status" value="1"/>
</dbReference>
<comment type="subcellular location">
    <subcellularLocation>
        <location evidence="2">Cytoplasm</location>
    </subcellularLocation>
    <subcellularLocation>
        <location evidence="1">Nucleus</location>
    </subcellularLocation>
</comment>
<dbReference type="GO" id="GO:0005737">
    <property type="term" value="C:cytoplasm"/>
    <property type="evidence" value="ECO:0007669"/>
    <property type="project" value="UniProtKB-SubCell"/>
</dbReference>
<name>A0A493U283_ANAPP</name>
<keyword evidence="10" id="KW-0131">Cell cycle</keyword>
<feature type="domain" description="Cyclin C-terminal" evidence="11">
    <location>
        <begin position="213"/>
        <end position="317"/>
    </location>
</feature>
<dbReference type="Proteomes" id="UP000016666">
    <property type="component" value="Unassembled WGS sequence"/>
</dbReference>
<keyword evidence="4" id="KW-0963">Cytoplasm</keyword>
<keyword evidence="13" id="KW-1185">Reference proteome</keyword>
<dbReference type="Gene3D" id="1.10.472.10">
    <property type="entry name" value="Cyclin-like"/>
    <property type="match status" value="1"/>
</dbReference>
<reference evidence="12" key="2">
    <citation type="submission" date="2025-08" db="UniProtKB">
        <authorList>
            <consortium name="Ensembl"/>
        </authorList>
    </citation>
    <scope>IDENTIFICATION</scope>
</reference>
<evidence type="ECO:0000256" key="5">
    <source>
        <dbReference type="ARBA" id="ARBA00022553"/>
    </source>
</evidence>
<evidence type="ECO:0000256" key="2">
    <source>
        <dbReference type="ARBA" id="ARBA00004496"/>
    </source>
</evidence>
<evidence type="ECO:0000313" key="13">
    <source>
        <dbReference type="Proteomes" id="UP000016666"/>
    </source>
</evidence>
<dbReference type="Ensembl" id="ENSAPLT00000036761.1">
    <property type="protein sequence ID" value="ENSAPLP00000032237.1"/>
    <property type="gene ID" value="ENSAPLG00000030287.1"/>
</dbReference>
<organism evidence="12 13">
    <name type="scientific">Anas platyrhynchos platyrhynchos</name>
    <name type="common">Northern mallard</name>
    <dbReference type="NCBI Taxonomy" id="8840"/>
    <lineage>
        <taxon>Eukaryota</taxon>
        <taxon>Metazoa</taxon>
        <taxon>Chordata</taxon>
        <taxon>Craniata</taxon>
        <taxon>Vertebrata</taxon>
        <taxon>Euteleostomi</taxon>
        <taxon>Archelosauria</taxon>
        <taxon>Archosauria</taxon>
        <taxon>Dinosauria</taxon>
        <taxon>Saurischia</taxon>
        <taxon>Theropoda</taxon>
        <taxon>Coelurosauria</taxon>
        <taxon>Aves</taxon>
        <taxon>Neognathae</taxon>
        <taxon>Galloanserae</taxon>
        <taxon>Anseriformes</taxon>
        <taxon>Anatidae</taxon>
        <taxon>Anatinae</taxon>
        <taxon>Anas</taxon>
    </lineage>
</organism>
<dbReference type="GeneTree" id="ENSGT00940000160743"/>
<dbReference type="FunFam" id="1.10.472.10:FF:000012">
    <property type="entry name" value="G1/S-specific cyclin-D1"/>
    <property type="match status" value="1"/>
</dbReference>
<evidence type="ECO:0000256" key="10">
    <source>
        <dbReference type="ARBA" id="ARBA00023306"/>
    </source>
</evidence>
<dbReference type="InterPro" id="IPR036915">
    <property type="entry name" value="Cyclin-like_sf"/>
</dbReference>
<dbReference type="SUPFAM" id="SSF47954">
    <property type="entry name" value="Cyclin-like"/>
    <property type="match status" value="1"/>
</dbReference>
<accession>A0A493U283</accession>
<evidence type="ECO:0000256" key="4">
    <source>
        <dbReference type="ARBA" id="ARBA00022490"/>
    </source>
</evidence>
<evidence type="ECO:0000256" key="7">
    <source>
        <dbReference type="ARBA" id="ARBA00022843"/>
    </source>
</evidence>
<sequence>MGCRGFHHVSWRSWGCRRGSGWVGADCQRYSCTGGKGKDSVTRWVLTATRSPWAAPCVLVGAGTGTQSCGRLSGCRERCASCPLLFLLRVLLQQPCRARERPEECPQSTRLIRLHLGKKKKARLGASSSDLCSRLCNSSGLELCHGGRAGLFPLPFPVRCVVLFNCLSPSSDFIHPWFRWELLHTPLSAVLSVSPQDWEVLVLEKLKWDLVSVIANDFLAHILHHLPLPKDKMELVKKHAQTFIALCATDYTFVMYPPSMIATGSIGAAVHGLTLSVNDFSGEAVTELLASITGTEVVSVRRAGNPSYFCSSLLEGEISWP</sequence>
<dbReference type="STRING" id="8840.ENSAPLP00000032237"/>
<keyword evidence="6" id="KW-0132">Cell division</keyword>
<keyword evidence="9" id="KW-0539">Nucleus</keyword>
<keyword evidence="5" id="KW-0597">Phosphoprotein</keyword>
<dbReference type="Pfam" id="PF02984">
    <property type="entry name" value="Cyclin_C"/>
    <property type="match status" value="1"/>
</dbReference>
<evidence type="ECO:0000256" key="1">
    <source>
        <dbReference type="ARBA" id="ARBA00004123"/>
    </source>
</evidence>
<comment type="similarity">
    <text evidence="3">Belongs to the cyclin family. Cyclin D subfamily.</text>
</comment>
<reference evidence="12" key="3">
    <citation type="submission" date="2025-09" db="UniProtKB">
        <authorList>
            <consortium name="Ensembl"/>
        </authorList>
    </citation>
    <scope>IDENTIFICATION</scope>
</reference>
<dbReference type="GO" id="GO:0005634">
    <property type="term" value="C:nucleus"/>
    <property type="evidence" value="ECO:0007669"/>
    <property type="project" value="UniProtKB-SubCell"/>
</dbReference>
<dbReference type="AlphaFoldDB" id="A0A493U283"/>
<protein>
    <recommendedName>
        <fullName evidence="11">Cyclin C-terminal domain-containing protein</fullName>
    </recommendedName>
</protein>
<keyword evidence="7" id="KW-0832">Ubl conjugation</keyword>
<proteinExistence type="inferred from homology"/>
<evidence type="ECO:0000256" key="9">
    <source>
        <dbReference type="ARBA" id="ARBA00023242"/>
    </source>
</evidence>
<evidence type="ECO:0000256" key="3">
    <source>
        <dbReference type="ARBA" id="ARBA00009065"/>
    </source>
</evidence>
<evidence type="ECO:0000259" key="11">
    <source>
        <dbReference type="SMART" id="SM01332"/>
    </source>
</evidence>
<evidence type="ECO:0000256" key="6">
    <source>
        <dbReference type="ARBA" id="ARBA00022618"/>
    </source>
</evidence>
<dbReference type="GO" id="GO:0051301">
    <property type="term" value="P:cell division"/>
    <property type="evidence" value="ECO:0007669"/>
    <property type="project" value="UniProtKB-KW"/>
</dbReference>